<dbReference type="PANTHER" id="PTHR21261">
    <property type="entry name" value="BEAT PROTEIN"/>
    <property type="match status" value="1"/>
</dbReference>
<dbReference type="SUPFAM" id="SSF48726">
    <property type="entry name" value="Immunoglobulin"/>
    <property type="match status" value="1"/>
</dbReference>
<dbReference type="OrthoDB" id="6478865at2759"/>
<organism evidence="2 3">
    <name type="scientific">Callosobruchus maculatus</name>
    <name type="common">Southern cowpea weevil</name>
    <name type="synonym">Pulse bruchid</name>
    <dbReference type="NCBI Taxonomy" id="64391"/>
    <lineage>
        <taxon>Eukaryota</taxon>
        <taxon>Metazoa</taxon>
        <taxon>Ecdysozoa</taxon>
        <taxon>Arthropoda</taxon>
        <taxon>Hexapoda</taxon>
        <taxon>Insecta</taxon>
        <taxon>Pterygota</taxon>
        <taxon>Neoptera</taxon>
        <taxon>Endopterygota</taxon>
        <taxon>Coleoptera</taxon>
        <taxon>Polyphaga</taxon>
        <taxon>Cucujiformia</taxon>
        <taxon>Chrysomeloidea</taxon>
        <taxon>Chrysomelidae</taxon>
        <taxon>Bruchinae</taxon>
        <taxon>Bruchini</taxon>
        <taxon>Callosobruchus</taxon>
    </lineage>
</organism>
<name>A0A653CJQ2_CALMS</name>
<dbReference type="PROSITE" id="PS50835">
    <property type="entry name" value="IG_LIKE"/>
    <property type="match status" value="1"/>
</dbReference>
<proteinExistence type="predicted"/>
<evidence type="ECO:0000259" key="1">
    <source>
        <dbReference type="PROSITE" id="PS50835"/>
    </source>
</evidence>
<protein>
    <recommendedName>
        <fullName evidence="1">Ig-like domain-containing protein</fullName>
    </recommendedName>
</protein>
<dbReference type="PANTHER" id="PTHR21261:SF2">
    <property type="entry name" value="GH04238P-RELATED"/>
    <property type="match status" value="1"/>
</dbReference>
<accession>A0A653CJQ2</accession>
<gene>
    <name evidence="2" type="ORF">CALMAC_LOCUS9710</name>
</gene>
<dbReference type="InterPro" id="IPR036179">
    <property type="entry name" value="Ig-like_dom_sf"/>
</dbReference>
<evidence type="ECO:0000313" key="2">
    <source>
        <dbReference type="EMBL" id="VEN48145.1"/>
    </source>
</evidence>
<dbReference type="InterPro" id="IPR013783">
    <property type="entry name" value="Ig-like_fold"/>
</dbReference>
<dbReference type="InterPro" id="IPR007110">
    <property type="entry name" value="Ig-like_dom"/>
</dbReference>
<dbReference type="EMBL" id="CAACVG010008033">
    <property type="protein sequence ID" value="VEN48145.1"/>
    <property type="molecule type" value="Genomic_DNA"/>
</dbReference>
<sequence length="323" mass="36596">MINWSTMFTFYKSNIVNTLSNVCGRQKLSLQYSAPRFPFVIAFIALTFEMANAVVKVLDLDVPESVEIGSTDEIVMVCNFVASKDEAAEMKWFYNGNIEQIYQWIPDSDKPPGAIGRFKERLDVTYSSPNPRAKYNSLKIKNVSYDLSGNYTCKISGIKSEDSQTKQLIVYSPPKSDLEIILFKNENLVICTVSGIYPMPKLDFYIVDGNDTRNIDEEIESDSDEDGFNVTARYRFDNTSLSNPTTFLCNLTIPGTDYNLYKELDYYIEDEGVIEDEDYTDWLTSNETSDEAQNITIEDSSGIANHPTVYASLLLLVTFLLLS</sequence>
<evidence type="ECO:0000313" key="3">
    <source>
        <dbReference type="Proteomes" id="UP000410492"/>
    </source>
</evidence>
<reference evidence="2 3" key="1">
    <citation type="submission" date="2019-01" db="EMBL/GenBank/DDBJ databases">
        <authorList>
            <person name="Sayadi A."/>
        </authorList>
    </citation>
    <scope>NUCLEOTIDE SEQUENCE [LARGE SCALE GENOMIC DNA]</scope>
</reference>
<dbReference type="InterPro" id="IPR003599">
    <property type="entry name" value="Ig_sub"/>
</dbReference>
<feature type="domain" description="Ig-like" evidence="1">
    <location>
        <begin position="38"/>
        <end position="169"/>
    </location>
</feature>
<dbReference type="AlphaFoldDB" id="A0A653CJQ2"/>
<dbReference type="Proteomes" id="UP000410492">
    <property type="component" value="Unassembled WGS sequence"/>
</dbReference>
<dbReference type="Gene3D" id="2.60.40.10">
    <property type="entry name" value="Immunoglobulins"/>
    <property type="match status" value="2"/>
</dbReference>
<dbReference type="SMART" id="SM00409">
    <property type="entry name" value="IG"/>
    <property type="match status" value="1"/>
</dbReference>
<keyword evidence="3" id="KW-1185">Reference proteome</keyword>